<feature type="domain" description="Palmitoyltransferase DHHC" evidence="9">
    <location>
        <begin position="135"/>
        <end position="250"/>
    </location>
</feature>
<dbReference type="InterPro" id="IPR001594">
    <property type="entry name" value="Palmitoyltrfase_DHHC"/>
</dbReference>
<accession>A0AAD1XMW7</accession>
<keyword evidence="3 8" id="KW-0812">Transmembrane</keyword>
<keyword evidence="2 8" id="KW-0808">Transferase</keyword>
<protein>
    <recommendedName>
        <fullName evidence="8">Palmitoyltransferase</fullName>
        <ecNumber evidence="8">2.3.1.225</ecNumber>
    </recommendedName>
</protein>
<dbReference type="Proteomes" id="UP001295684">
    <property type="component" value="Unassembled WGS sequence"/>
</dbReference>
<keyword evidence="5 8" id="KW-0472">Membrane</keyword>
<dbReference type="InterPro" id="IPR039859">
    <property type="entry name" value="PFA4/ZDH16/20/ERF2-like"/>
</dbReference>
<feature type="transmembrane region" description="Helical" evidence="8">
    <location>
        <begin position="222"/>
        <end position="241"/>
    </location>
</feature>
<keyword evidence="4 8" id="KW-1133">Transmembrane helix</keyword>
<evidence type="ECO:0000259" key="9">
    <source>
        <dbReference type="Pfam" id="PF01529"/>
    </source>
</evidence>
<evidence type="ECO:0000256" key="4">
    <source>
        <dbReference type="ARBA" id="ARBA00022989"/>
    </source>
</evidence>
<dbReference type="GO" id="GO:0005783">
    <property type="term" value="C:endoplasmic reticulum"/>
    <property type="evidence" value="ECO:0007669"/>
    <property type="project" value="TreeGrafter"/>
</dbReference>
<organism evidence="10 11">
    <name type="scientific">Euplotes crassus</name>
    <dbReference type="NCBI Taxonomy" id="5936"/>
    <lineage>
        <taxon>Eukaryota</taxon>
        <taxon>Sar</taxon>
        <taxon>Alveolata</taxon>
        <taxon>Ciliophora</taxon>
        <taxon>Intramacronucleata</taxon>
        <taxon>Spirotrichea</taxon>
        <taxon>Hypotrichia</taxon>
        <taxon>Euplotida</taxon>
        <taxon>Euplotidae</taxon>
        <taxon>Moneuplotes</taxon>
    </lineage>
</organism>
<keyword evidence="11" id="KW-1185">Reference proteome</keyword>
<name>A0AAD1XMW7_EUPCR</name>
<dbReference type="Pfam" id="PF01529">
    <property type="entry name" value="DHHC"/>
    <property type="match status" value="1"/>
</dbReference>
<comment type="similarity">
    <text evidence="7">Belongs to the DHHC palmitoyltransferase family. PFA5 subfamily.</text>
</comment>
<comment type="catalytic activity">
    <reaction evidence="8">
        <text>L-cysteinyl-[protein] + hexadecanoyl-CoA = S-hexadecanoyl-L-cysteinyl-[protein] + CoA</text>
        <dbReference type="Rhea" id="RHEA:36683"/>
        <dbReference type="Rhea" id="RHEA-COMP:10131"/>
        <dbReference type="Rhea" id="RHEA-COMP:11032"/>
        <dbReference type="ChEBI" id="CHEBI:29950"/>
        <dbReference type="ChEBI" id="CHEBI:57287"/>
        <dbReference type="ChEBI" id="CHEBI:57379"/>
        <dbReference type="ChEBI" id="CHEBI:74151"/>
        <dbReference type="EC" id="2.3.1.225"/>
    </reaction>
</comment>
<dbReference type="EC" id="2.3.1.225" evidence="8"/>
<dbReference type="GO" id="GO:0016020">
    <property type="term" value="C:membrane"/>
    <property type="evidence" value="ECO:0007669"/>
    <property type="project" value="UniProtKB-SubCell"/>
</dbReference>
<evidence type="ECO:0000256" key="3">
    <source>
        <dbReference type="ARBA" id="ARBA00022692"/>
    </source>
</evidence>
<proteinExistence type="inferred from homology"/>
<evidence type="ECO:0000313" key="11">
    <source>
        <dbReference type="Proteomes" id="UP001295684"/>
    </source>
</evidence>
<reference evidence="10" key="1">
    <citation type="submission" date="2023-07" db="EMBL/GenBank/DDBJ databases">
        <authorList>
            <consortium name="AG Swart"/>
            <person name="Singh M."/>
            <person name="Singh A."/>
            <person name="Seah K."/>
            <person name="Emmerich C."/>
        </authorList>
    </citation>
    <scope>NUCLEOTIDE SEQUENCE</scope>
    <source>
        <strain evidence="10">DP1</strain>
    </source>
</reference>
<feature type="transmembrane region" description="Helical" evidence="8">
    <location>
        <begin position="21"/>
        <end position="39"/>
    </location>
</feature>
<dbReference type="GO" id="GO:0006612">
    <property type="term" value="P:protein targeting to membrane"/>
    <property type="evidence" value="ECO:0007669"/>
    <property type="project" value="TreeGrafter"/>
</dbReference>
<dbReference type="GO" id="GO:0005794">
    <property type="term" value="C:Golgi apparatus"/>
    <property type="evidence" value="ECO:0007669"/>
    <property type="project" value="TreeGrafter"/>
</dbReference>
<dbReference type="AlphaFoldDB" id="A0AAD1XMW7"/>
<dbReference type="PROSITE" id="PS50216">
    <property type="entry name" value="DHHC"/>
    <property type="match status" value="1"/>
</dbReference>
<dbReference type="EMBL" id="CAMPGE010016962">
    <property type="protein sequence ID" value="CAI2375475.1"/>
    <property type="molecule type" value="Genomic_DNA"/>
</dbReference>
<feature type="transmembrane region" description="Helical" evidence="8">
    <location>
        <begin position="182"/>
        <end position="202"/>
    </location>
</feature>
<feature type="transmembrane region" description="Helical" evidence="8">
    <location>
        <begin position="274"/>
        <end position="293"/>
    </location>
</feature>
<dbReference type="PANTHER" id="PTHR22883">
    <property type="entry name" value="ZINC FINGER DHHC DOMAIN CONTAINING PROTEIN"/>
    <property type="match status" value="1"/>
</dbReference>
<evidence type="ECO:0000256" key="6">
    <source>
        <dbReference type="ARBA" id="ARBA00023315"/>
    </source>
</evidence>
<gene>
    <name evidence="10" type="ORF">ECRASSUSDP1_LOCUS16837</name>
</gene>
<evidence type="ECO:0000256" key="1">
    <source>
        <dbReference type="ARBA" id="ARBA00004141"/>
    </source>
</evidence>
<comment type="caution">
    <text evidence="10">The sequence shown here is derived from an EMBL/GenBank/DDBJ whole genome shotgun (WGS) entry which is preliminary data.</text>
</comment>
<dbReference type="GO" id="GO:0019706">
    <property type="term" value="F:protein-cysteine S-palmitoyltransferase activity"/>
    <property type="evidence" value="ECO:0007669"/>
    <property type="project" value="UniProtKB-EC"/>
</dbReference>
<evidence type="ECO:0000256" key="2">
    <source>
        <dbReference type="ARBA" id="ARBA00022679"/>
    </source>
</evidence>
<evidence type="ECO:0000256" key="7">
    <source>
        <dbReference type="ARBA" id="ARBA00038298"/>
    </source>
</evidence>
<comment type="subcellular location">
    <subcellularLocation>
        <location evidence="1">Membrane</location>
        <topology evidence="1">Multi-pass membrane protein</topology>
    </subcellularLocation>
</comment>
<comment type="domain">
    <text evidence="8">The DHHC domain is required for palmitoyltransferase activity.</text>
</comment>
<keyword evidence="6 8" id="KW-0012">Acyltransferase</keyword>
<evidence type="ECO:0000256" key="5">
    <source>
        <dbReference type="ARBA" id="ARBA00023136"/>
    </source>
</evidence>
<feature type="transmembrane region" description="Helical" evidence="8">
    <location>
        <begin position="59"/>
        <end position="78"/>
    </location>
</feature>
<sequence>MKLENLEKSSITDINYYLSKFYKVIWIPLHLLIFYLVAYHLYMYAHLWMEFSEKEQGRTLLAICIYLTFNFTSLFVLIKCKSNPGRILEQKFDPIDKRFTKEELNRMSQSMKGLLSCSHLTQQDIMKTLDTEGNTSTKKCLKCNDLKPLSMSHCSTCDKCVYKLDHHCPWLNRCIAHNNLRFFISLLVFGTTVCFCNGVLIFTSRYSDYYSENLWKCRILTYLSFLSTYGLAPYTLLEVYINAKGRTFLELLAGINKKKAKPKFKYGENWREHFYLFQGTWWPILGIIFPYFLKSPVTGLEYSFVKNDNEPDNFIENTFEPLFRVTKKSNNQT</sequence>
<evidence type="ECO:0000313" key="10">
    <source>
        <dbReference type="EMBL" id="CAI2375475.1"/>
    </source>
</evidence>
<evidence type="ECO:0000256" key="8">
    <source>
        <dbReference type="RuleBase" id="RU079119"/>
    </source>
</evidence>
<dbReference type="PANTHER" id="PTHR22883:SF23">
    <property type="entry name" value="PALMITOYLTRANSFERASE ZDHHC6"/>
    <property type="match status" value="1"/>
</dbReference>